<dbReference type="RefSeq" id="WP_091280318.1">
    <property type="nucleotide sequence ID" value="NZ_JABAPK010000007.1"/>
</dbReference>
<dbReference type="PANTHER" id="PTHR10285">
    <property type="entry name" value="URIDINE KINASE"/>
    <property type="match status" value="1"/>
</dbReference>
<feature type="domain" description="Phosphoribulokinase/uridine kinase" evidence="16">
    <location>
        <begin position="87"/>
        <end position="239"/>
    </location>
</feature>
<keyword evidence="9 14" id="KW-0547">Nucleotide-binding</keyword>
<comment type="caution">
    <text evidence="14">Lacks conserved residue(s) required for the propagation of feature annotation.</text>
</comment>
<keyword evidence="8 14" id="KW-0808">Transferase</keyword>
<evidence type="ECO:0000256" key="11">
    <source>
        <dbReference type="ARBA" id="ARBA00022840"/>
    </source>
</evidence>
<evidence type="ECO:0000313" key="17">
    <source>
        <dbReference type="EMBL" id="SDU79469.1"/>
    </source>
</evidence>
<dbReference type="GO" id="GO:0005524">
    <property type="term" value="F:ATP binding"/>
    <property type="evidence" value="ECO:0007669"/>
    <property type="project" value="UniProtKB-UniRule"/>
</dbReference>
<dbReference type="CDD" id="cd02025">
    <property type="entry name" value="PanK"/>
    <property type="match status" value="1"/>
</dbReference>
<dbReference type="GO" id="GO:0004594">
    <property type="term" value="F:pantothenate kinase activity"/>
    <property type="evidence" value="ECO:0007669"/>
    <property type="project" value="UniProtKB-UniRule"/>
</dbReference>
<dbReference type="SUPFAM" id="SSF52540">
    <property type="entry name" value="P-loop containing nucleoside triphosphate hydrolases"/>
    <property type="match status" value="1"/>
</dbReference>
<evidence type="ECO:0000256" key="7">
    <source>
        <dbReference type="ARBA" id="ARBA00022490"/>
    </source>
</evidence>
<dbReference type="GeneID" id="65344624"/>
<dbReference type="EMBL" id="LT629804">
    <property type="protein sequence ID" value="SDU79469.1"/>
    <property type="molecule type" value="Genomic_DNA"/>
</dbReference>
<comment type="pathway">
    <text evidence="3 14 15">Cofactor biosynthesis; coenzyme A biosynthesis; CoA from (R)-pantothenate: step 1/5.</text>
</comment>
<evidence type="ECO:0000256" key="1">
    <source>
        <dbReference type="ARBA" id="ARBA00001206"/>
    </source>
</evidence>
<gene>
    <name evidence="14" type="primary">coaA</name>
    <name evidence="17" type="ORF">SAMN04489737_0886</name>
</gene>
<dbReference type="InterPro" id="IPR004566">
    <property type="entry name" value="PanK"/>
</dbReference>
<sequence length="313" mass="35281">MHNTDFSAFVTFNRHDWAKLAQSVELPLTQRDLAQLAALGDPITVDEVDAIYRPLTALMHMYARNTGRLFHESKNFLGFEDLRVPWIVGIAGSVSAGKSTVARLLRELLSRSPETPKVNLVTTDGFLLPNAVLDERRILTRKGFPESYDRRALLEFLAAVKSGRRNVSAPVYDHVTYDIVPGERIVVDQPDILIVEGLNVLQPASGIAAHEFSAVSDFFDFTIYVDAPEEALERWYIDRFLSLRSTAFTNEASYFRNYASMTDTQARETARQIWGAINLPNLRHNIAPTKNRATVILTKGPDHAIEQIQIRKL</sequence>
<dbReference type="InterPro" id="IPR006083">
    <property type="entry name" value="PRK/URK"/>
</dbReference>
<evidence type="ECO:0000256" key="2">
    <source>
        <dbReference type="ARBA" id="ARBA00004496"/>
    </source>
</evidence>
<protein>
    <recommendedName>
        <fullName evidence="6 14">Pantothenate kinase</fullName>
        <ecNumber evidence="5 14">2.7.1.33</ecNumber>
    </recommendedName>
    <alternativeName>
        <fullName evidence="13 14">Pantothenic acid kinase</fullName>
    </alternativeName>
</protein>
<dbReference type="EC" id="2.7.1.33" evidence="5 14"/>
<keyword evidence="18" id="KW-1185">Reference proteome</keyword>
<dbReference type="InterPro" id="IPR027417">
    <property type="entry name" value="P-loop_NTPase"/>
</dbReference>
<dbReference type="GO" id="GO:0005737">
    <property type="term" value="C:cytoplasm"/>
    <property type="evidence" value="ECO:0007669"/>
    <property type="project" value="UniProtKB-SubCell"/>
</dbReference>
<dbReference type="PIRSF" id="PIRSF000545">
    <property type="entry name" value="Pantothenate_kin"/>
    <property type="match status" value="1"/>
</dbReference>
<evidence type="ECO:0000256" key="12">
    <source>
        <dbReference type="ARBA" id="ARBA00022993"/>
    </source>
</evidence>
<evidence type="ECO:0000313" key="18">
    <source>
        <dbReference type="Proteomes" id="UP000214355"/>
    </source>
</evidence>
<evidence type="ECO:0000259" key="16">
    <source>
        <dbReference type="Pfam" id="PF00485"/>
    </source>
</evidence>
<evidence type="ECO:0000256" key="15">
    <source>
        <dbReference type="RuleBase" id="RU003530"/>
    </source>
</evidence>
<proteinExistence type="inferred from homology"/>
<dbReference type="GO" id="GO:0015937">
    <property type="term" value="P:coenzyme A biosynthetic process"/>
    <property type="evidence" value="ECO:0007669"/>
    <property type="project" value="UniProtKB-UniRule"/>
</dbReference>
<evidence type="ECO:0000256" key="5">
    <source>
        <dbReference type="ARBA" id="ARBA00012102"/>
    </source>
</evidence>
<keyword evidence="10 14" id="KW-0418">Kinase</keyword>
<dbReference type="UniPathway" id="UPA00241">
    <property type="reaction ID" value="UER00352"/>
</dbReference>
<evidence type="ECO:0000256" key="10">
    <source>
        <dbReference type="ARBA" id="ARBA00022777"/>
    </source>
</evidence>
<evidence type="ECO:0000256" key="3">
    <source>
        <dbReference type="ARBA" id="ARBA00005225"/>
    </source>
</evidence>
<dbReference type="STRING" id="131112.SAMN04489737_0886"/>
<name>A0A1H2LEY4_9ACTO</name>
<dbReference type="Gene3D" id="3.40.50.300">
    <property type="entry name" value="P-loop containing nucleotide triphosphate hydrolases"/>
    <property type="match status" value="1"/>
</dbReference>
<comment type="similarity">
    <text evidence="4 14 15">Belongs to the prokaryotic pantothenate kinase family.</text>
</comment>
<dbReference type="Proteomes" id="UP000214355">
    <property type="component" value="Chromosome I"/>
</dbReference>
<reference evidence="18" key="1">
    <citation type="submission" date="2016-10" db="EMBL/GenBank/DDBJ databases">
        <authorList>
            <person name="Varghese N."/>
            <person name="Submissions S."/>
        </authorList>
    </citation>
    <scope>NUCLEOTIDE SEQUENCE [LARGE SCALE GENOMIC DNA]</scope>
    <source>
        <strain evidence="18">DSM 10002</strain>
    </source>
</reference>
<dbReference type="Pfam" id="PF00485">
    <property type="entry name" value="PRK"/>
    <property type="match status" value="1"/>
</dbReference>
<keyword evidence="11 14" id="KW-0067">ATP-binding</keyword>
<dbReference type="AlphaFoldDB" id="A0A1H2LEY4"/>
<evidence type="ECO:0000256" key="8">
    <source>
        <dbReference type="ARBA" id="ARBA00022679"/>
    </source>
</evidence>
<evidence type="ECO:0000256" key="14">
    <source>
        <dbReference type="HAMAP-Rule" id="MF_00215"/>
    </source>
</evidence>
<dbReference type="NCBIfam" id="TIGR00554">
    <property type="entry name" value="panK_bact"/>
    <property type="match status" value="1"/>
</dbReference>
<evidence type="ECO:0000256" key="6">
    <source>
        <dbReference type="ARBA" id="ARBA00015080"/>
    </source>
</evidence>
<accession>A0A1H2LEY4</accession>
<keyword evidence="12 14" id="KW-0173">Coenzyme A biosynthesis</keyword>
<evidence type="ECO:0000256" key="4">
    <source>
        <dbReference type="ARBA" id="ARBA00006087"/>
    </source>
</evidence>
<comment type="catalytic activity">
    <reaction evidence="1 14 15">
        <text>(R)-pantothenate + ATP = (R)-4'-phosphopantothenate + ADP + H(+)</text>
        <dbReference type="Rhea" id="RHEA:16373"/>
        <dbReference type="ChEBI" id="CHEBI:10986"/>
        <dbReference type="ChEBI" id="CHEBI:15378"/>
        <dbReference type="ChEBI" id="CHEBI:29032"/>
        <dbReference type="ChEBI" id="CHEBI:30616"/>
        <dbReference type="ChEBI" id="CHEBI:456216"/>
        <dbReference type="EC" id="2.7.1.33"/>
    </reaction>
</comment>
<dbReference type="OrthoDB" id="1550976at2"/>
<evidence type="ECO:0000256" key="13">
    <source>
        <dbReference type="ARBA" id="ARBA00032866"/>
    </source>
</evidence>
<evidence type="ECO:0000256" key="9">
    <source>
        <dbReference type="ARBA" id="ARBA00022741"/>
    </source>
</evidence>
<keyword evidence="7 14" id="KW-0963">Cytoplasm</keyword>
<comment type="subcellular location">
    <subcellularLocation>
        <location evidence="2 14 15">Cytoplasm</location>
    </subcellularLocation>
</comment>
<dbReference type="HAMAP" id="MF_00215">
    <property type="entry name" value="Pantothen_kinase_1"/>
    <property type="match status" value="1"/>
</dbReference>
<organism evidence="17 18">
    <name type="scientific">Arcanobacterium phocae</name>
    <dbReference type="NCBI Taxonomy" id="131112"/>
    <lineage>
        <taxon>Bacteria</taxon>
        <taxon>Bacillati</taxon>
        <taxon>Actinomycetota</taxon>
        <taxon>Actinomycetes</taxon>
        <taxon>Actinomycetales</taxon>
        <taxon>Actinomycetaceae</taxon>
        <taxon>Arcanobacterium</taxon>
    </lineage>
</organism>